<protein>
    <submittedName>
        <fullName evidence="3">Helix-turn-helix transcriptional regulator</fullName>
    </submittedName>
</protein>
<dbReference type="SMART" id="SM00530">
    <property type="entry name" value="HTH_XRE"/>
    <property type="match status" value="1"/>
</dbReference>
<dbReference type="InterPro" id="IPR001387">
    <property type="entry name" value="Cro/C1-type_HTH"/>
</dbReference>
<dbReference type="KEGG" id="amam:HPC72_05945"/>
<sequence length="153" mass="16591">MLAHGEQHTRHVPSGQACLGNKRIAWVARLWHTLTMSIAPQPSSLWIPKWTLADYLRKARLEVGMSQRDFAAALDAKPGTYAQWEAGNTQPRDVVALAKRIELLTRIPAAWILGLMDGPQPSPDGLGNDGTPAVVAGARGGLPRLDSNQQPSD</sequence>
<evidence type="ECO:0000313" key="3">
    <source>
        <dbReference type="EMBL" id="QKD80644.1"/>
    </source>
</evidence>
<evidence type="ECO:0000313" key="4">
    <source>
        <dbReference type="Proteomes" id="UP000504752"/>
    </source>
</evidence>
<name>A0A6M8B1V4_9ACTO</name>
<dbReference type="InterPro" id="IPR010982">
    <property type="entry name" value="Lambda_DNA-bd_dom_sf"/>
</dbReference>
<dbReference type="CDD" id="cd00093">
    <property type="entry name" value="HTH_XRE"/>
    <property type="match status" value="1"/>
</dbReference>
<evidence type="ECO:0000256" key="1">
    <source>
        <dbReference type="SAM" id="MobiDB-lite"/>
    </source>
</evidence>
<keyword evidence="4" id="KW-1185">Reference proteome</keyword>
<dbReference type="PROSITE" id="PS50943">
    <property type="entry name" value="HTH_CROC1"/>
    <property type="match status" value="1"/>
</dbReference>
<gene>
    <name evidence="3" type="ORF">HPC72_05945</name>
</gene>
<dbReference type="Proteomes" id="UP000504752">
    <property type="component" value="Chromosome"/>
</dbReference>
<dbReference type="Pfam" id="PF01381">
    <property type="entry name" value="HTH_3"/>
    <property type="match status" value="1"/>
</dbReference>
<dbReference type="GO" id="GO:0003677">
    <property type="term" value="F:DNA binding"/>
    <property type="evidence" value="ECO:0007669"/>
    <property type="project" value="InterPro"/>
</dbReference>
<evidence type="ECO:0000259" key="2">
    <source>
        <dbReference type="PROSITE" id="PS50943"/>
    </source>
</evidence>
<feature type="domain" description="HTH cro/C1-type" evidence="2">
    <location>
        <begin position="56"/>
        <end position="112"/>
    </location>
</feature>
<dbReference type="EMBL" id="CP053642">
    <property type="protein sequence ID" value="QKD80644.1"/>
    <property type="molecule type" value="Genomic_DNA"/>
</dbReference>
<proteinExistence type="predicted"/>
<feature type="region of interest" description="Disordered" evidence="1">
    <location>
        <begin position="120"/>
        <end position="153"/>
    </location>
</feature>
<organism evidence="3 4">
    <name type="scientific">Actinomyces marmotae</name>
    <dbReference type="NCBI Taxonomy" id="2737173"/>
    <lineage>
        <taxon>Bacteria</taxon>
        <taxon>Bacillati</taxon>
        <taxon>Actinomycetota</taxon>
        <taxon>Actinomycetes</taxon>
        <taxon>Actinomycetales</taxon>
        <taxon>Actinomycetaceae</taxon>
        <taxon>Actinomyces</taxon>
    </lineage>
</organism>
<dbReference type="SUPFAM" id="SSF47413">
    <property type="entry name" value="lambda repressor-like DNA-binding domains"/>
    <property type="match status" value="1"/>
</dbReference>
<dbReference type="Gene3D" id="1.10.260.40">
    <property type="entry name" value="lambda repressor-like DNA-binding domains"/>
    <property type="match status" value="1"/>
</dbReference>
<accession>A0A6M8B1V4</accession>
<reference evidence="3 4" key="1">
    <citation type="submission" date="2020-05" db="EMBL/GenBank/DDBJ databases">
        <title>Actinomyces sp. zg-325.</title>
        <authorList>
            <person name="Yang C."/>
        </authorList>
    </citation>
    <scope>NUCLEOTIDE SEQUENCE [LARGE SCALE GENOMIC DNA]</scope>
    <source>
        <strain evidence="4">zg-325</strain>
    </source>
</reference>
<dbReference type="AlphaFoldDB" id="A0A6M8B1V4"/>